<evidence type="ECO:0000313" key="2">
    <source>
        <dbReference type="EMBL" id="KAK2194000.1"/>
    </source>
</evidence>
<proteinExistence type="predicted"/>
<reference evidence="2" key="1">
    <citation type="journal article" date="2023" name="Mol. Biol. Evol.">
        <title>Third-Generation Sequencing Reveals the Adaptive Role of the Epigenome in Three Deep-Sea Polychaetes.</title>
        <authorList>
            <person name="Perez M."/>
            <person name="Aroh O."/>
            <person name="Sun Y."/>
            <person name="Lan Y."/>
            <person name="Juniper S.K."/>
            <person name="Young C.R."/>
            <person name="Angers B."/>
            <person name="Qian P.Y."/>
        </authorList>
    </citation>
    <scope>NUCLEOTIDE SEQUENCE</scope>
    <source>
        <strain evidence="2">R07B-5</strain>
    </source>
</reference>
<feature type="region of interest" description="Disordered" evidence="1">
    <location>
        <begin position="1"/>
        <end position="21"/>
    </location>
</feature>
<name>A0AAD9PFT4_RIDPI</name>
<accession>A0AAD9PFT4</accession>
<evidence type="ECO:0000256" key="1">
    <source>
        <dbReference type="SAM" id="MobiDB-lite"/>
    </source>
</evidence>
<dbReference type="AlphaFoldDB" id="A0AAD9PFT4"/>
<gene>
    <name evidence="2" type="ORF">NP493_3g01061</name>
</gene>
<keyword evidence="3" id="KW-1185">Reference proteome</keyword>
<organism evidence="2 3">
    <name type="scientific">Ridgeia piscesae</name>
    <name type="common">Tubeworm</name>
    <dbReference type="NCBI Taxonomy" id="27915"/>
    <lineage>
        <taxon>Eukaryota</taxon>
        <taxon>Metazoa</taxon>
        <taxon>Spiralia</taxon>
        <taxon>Lophotrochozoa</taxon>
        <taxon>Annelida</taxon>
        <taxon>Polychaeta</taxon>
        <taxon>Sedentaria</taxon>
        <taxon>Canalipalpata</taxon>
        <taxon>Sabellida</taxon>
        <taxon>Siboglinidae</taxon>
        <taxon>Ridgeia</taxon>
    </lineage>
</organism>
<sequence length="57" mass="6422">MPWPESSADSTQHCGEESDLTASPWTASWRNNWATSSWRVWLLQVETGSVRPASQTD</sequence>
<dbReference type="EMBL" id="JAODUO010000003">
    <property type="protein sequence ID" value="KAK2194000.1"/>
    <property type="molecule type" value="Genomic_DNA"/>
</dbReference>
<evidence type="ECO:0000313" key="3">
    <source>
        <dbReference type="Proteomes" id="UP001209878"/>
    </source>
</evidence>
<dbReference type="Proteomes" id="UP001209878">
    <property type="component" value="Unassembled WGS sequence"/>
</dbReference>
<protein>
    <submittedName>
        <fullName evidence="2">Uncharacterized protein</fullName>
    </submittedName>
</protein>
<comment type="caution">
    <text evidence="2">The sequence shown here is derived from an EMBL/GenBank/DDBJ whole genome shotgun (WGS) entry which is preliminary data.</text>
</comment>